<evidence type="ECO:0000313" key="2">
    <source>
        <dbReference type="EMBL" id="CCU73455.1"/>
    </source>
</evidence>
<dbReference type="HOGENOM" id="CLU_055621_0_0_6"/>
<proteinExistence type="predicted"/>
<keyword evidence="1" id="KW-1133">Transmembrane helix</keyword>
<keyword evidence="1" id="KW-0812">Transmembrane</keyword>
<gene>
    <name evidence="2" type="ORF">TOL_3059</name>
</gene>
<feature type="transmembrane region" description="Helical" evidence="1">
    <location>
        <begin position="127"/>
        <end position="148"/>
    </location>
</feature>
<evidence type="ECO:0000313" key="3">
    <source>
        <dbReference type="Proteomes" id="UP000011866"/>
    </source>
</evidence>
<dbReference type="EMBL" id="HF680312">
    <property type="protein sequence ID" value="CCU73455.1"/>
    <property type="molecule type" value="Genomic_DNA"/>
</dbReference>
<dbReference type="AlphaFoldDB" id="M5E7T8"/>
<keyword evidence="3" id="KW-1185">Reference proteome</keyword>
<feature type="transmembrane region" description="Helical" evidence="1">
    <location>
        <begin position="154"/>
        <end position="183"/>
    </location>
</feature>
<feature type="transmembrane region" description="Helical" evidence="1">
    <location>
        <begin position="61"/>
        <end position="86"/>
    </location>
</feature>
<feature type="transmembrane region" description="Helical" evidence="1">
    <location>
        <begin position="274"/>
        <end position="292"/>
    </location>
</feature>
<reference evidence="2 3" key="1">
    <citation type="journal article" date="2013" name="Genome Announc.">
        <title>Genome Sequence of Thalassolituus oleivorans MIL-1 (DSM 14913T).</title>
        <authorList>
            <person name="Golyshin P.N."/>
            <person name="Werner J."/>
            <person name="Chernikova T.N."/>
            <person name="Tran H."/>
            <person name="Ferrer M."/>
            <person name="Yakimov M.M."/>
            <person name="Teeling H."/>
            <person name="Golyshina O.V."/>
        </authorList>
    </citation>
    <scope>NUCLEOTIDE SEQUENCE [LARGE SCALE GENOMIC DNA]</scope>
    <source>
        <strain evidence="2 3">MIL-1</strain>
    </source>
</reference>
<dbReference type="STRING" id="187493.CN03_02885"/>
<dbReference type="PANTHER" id="PTHR37308:SF1">
    <property type="entry name" value="POLYPRENYL-PHOSPHATE TRANSPORTER"/>
    <property type="match status" value="1"/>
</dbReference>
<evidence type="ECO:0008006" key="4">
    <source>
        <dbReference type="Google" id="ProtNLM"/>
    </source>
</evidence>
<dbReference type="eggNOG" id="COG2035">
    <property type="taxonomic scope" value="Bacteria"/>
</dbReference>
<dbReference type="KEGG" id="tol:TOL_3059"/>
<feature type="transmembrane region" description="Helical" evidence="1">
    <location>
        <begin position="98"/>
        <end position="115"/>
    </location>
</feature>
<dbReference type="Pfam" id="PF04018">
    <property type="entry name" value="VCA0040-like"/>
    <property type="match status" value="1"/>
</dbReference>
<sequence length="300" mass="32151">MNMSAVWLFLKGVAMGAADVVPGVSGGTIAFITGIYGELLDSIRSINLNALKTLFRDGPQAAWKAINGTFLLTLGSGILLALVSLARVLHHLLLHYPVLLWAFFFGLIIASCWHMGKTIAQWRWQELLALVSGAVIAAFISLASPTSIEPTTLIIFGAGSIAICAMILPGISGSFILLLMGLYEPVLGAVRSGDIVLLGTFAAGAGLGLMLFSRVLSWLLHHYEHTLMALLTGFMAGSLVKVWPWKETISTRVNSKGEIIPFIQQNSLPVVDDMFAVAVVLMVIGALVVLIMERVAVSHK</sequence>
<organism evidence="2 3">
    <name type="scientific">Thalassolituus oleivorans MIL-1</name>
    <dbReference type="NCBI Taxonomy" id="1298593"/>
    <lineage>
        <taxon>Bacteria</taxon>
        <taxon>Pseudomonadati</taxon>
        <taxon>Pseudomonadota</taxon>
        <taxon>Gammaproteobacteria</taxon>
        <taxon>Oceanospirillales</taxon>
        <taxon>Oceanospirillaceae</taxon>
        <taxon>Thalassolituus</taxon>
    </lineage>
</organism>
<name>M5E7T8_9GAMM</name>
<accession>M5E7T8</accession>
<keyword evidence="1" id="KW-0472">Membrane</keyword>
<evidence type="ECO:0000256" key="1">
    <source>
        <dbReference type="SAM" id="Phobius"/>
    </source>
</evidence>
<protein>
    <recommendedName>
        <fullName evidence="4">Integral membrane protein</fullName>
    </recommendedName>
</protein>
<dbReference type="Proteomes" id="UP000011866">
    <property type="component" value="Chromosome"/>
</dbReference>
<dbReference type="InterPro" id="IPR007163">
    <property type="entry name" value="VCA0040-like"/>
</dbReference>
<dbReference type="PANTHER" id="PTHR37308">
    <property type="entry name" value="INTEGRAL MEMBRANE PROTEIN"/>
    <property type="match status" value="1"/>
</dbReference>
<feature type="transmembrane region" description="Helical" evidence="1">
    <location>
        <begin position="195"/>
        <end position="220"/>
    </location>
</feature>
<feature type="transmembrane region" description="Helical" evidence="1">
    <location>
        <begin position="20"/>
        <end position="40"/>
    </location>
</feature>